<keyword evidence="2 5" id="KW-0378">Hydrolase</keyword>
<dbReference type="SUPFAM" id="SSF55811">
    <property type="entry name" value="Nudix"/>
    <property type="match status" value="1"/>
</dbReference>
<evidence type="ECO:0000256" key="3">
    <source>
        <dbReference type="SAM" id="SignalP"/>
    </source>
</evidence>
<dbReference type="PANTHER" id="PTHR43222">
    <property type="entry name" value="NUDIX HYDROLASE 23"/>
    <property type="match status" value="1"/>
</dbReference>
<dbReference type="PROSITE" id="PS51257">
    <property type="entry name" value="PROKAR_LIPOPROTEIN"/>
    <property type="match status" value="1"/>
</dbReference>
<dbReference type="EMBL" id="JAFKCZ010000008">
    <property type="protein sequence ID" value="MBN7797516.1"/>
    <property type="molecule type" value="Genomic_DNA"/>
</dbReference>
<dbReference type="RefSeq" id="WP_206560959.1">
    <property type="nucleotide sequence ID" value="NZ_JAFKCZ010000008.1"/>
</dbReference>
<evidence type="ECO:0000259" key="4">
    <source>
        <dbReference type="PROSITE" id="PS51462"/>
    </source>
</evidence>
<dbReference type="Proteomes" id="UP000664303">
    <property type="component" value="Unassembled WGS sequence"/>
</dbReference>
<dbReference type="PANTHER" id="PTHR43222:SF2">
    <property type="entry name" value="NUDIX HYDROLASE 23, CHLOROPLASTIC"/>
    <property type="match status" value="1"/>
</dbReference>
<keyword evidence="3" id="KW-0732">Signal</keyword>
<gene>
    <name evidence="5" type="ORF">JYP50_12980</name>
</gene>
<protein>
    <submittedName>
        <fullName evidence="5">NUDIX hydrolase</fullName>
    </submittedName>
</protein>
<dbReference type="InterPro" id="IPR020084">
    <property type="entry name" value="NUDIX_hydrolase_CS"/>
</dbReference>
<accession>A0A939DGM8</accession>
<dbReference type="InterPro" id="IPR015797">
    <property type="entry name" value="NUDIX_hydrolase-like_dom_sf"/>
</dbReference>
<sequence length="157" mass="17108">MRPGGLTACALLLLLAGCVAEPPPCTYTGKPDRAPSAGCLTVVHGQMLVIEGWNGRVSPPGGHTEPGESAQCAAQREAWEEAGLDLRVGRLVHTFDTGFNLYECAIHPDTGTIDPHAITEVRRAYWLPLADFGRVRWRFPEQGRELMDIISQQSSKD</sequence>
<feature type="domain" description="Nudix hydrolase" evidence="4">
    <location>
        <begin position="32"/>
        <end position="152"/>
    </location>
</feature>
<organism evidence="5 6">
    <name type="scientific">Parahaliea mediterranea</name>
    <dbReference type="NCBI Taxonomy" id="651086"/>
    <lineage>
        <taxon>Bacteria</taxon>
        <taxon>Pseudomonadati</taxon>
        <taxon>Pseudomonadota</taxon>
        <taxon>Gammaproteobacteria</taxon>
        <taxon>Cellvibrionales</taxon>
        <taxon>Halieaceae</taxon>
        <taxon>Parahaliea</taxon>
    </lineage>
</organism>
<evidence type="ECO:0000256" key="2">
    <source>
        <dbReference type="ARBA" id="ARBA00022801"/>
    </source>
</evidence>
<reference evidence="5" key="1">
    <citation type="submission" date="2021-02" db="EMBL/GenBank/DDBJ databases">
        <title>PHA producing bacteria isolated from coastal sediment in Guangdong, Shenzhen.</title>
        <authorList>
            <person name="Zheng W."/>
            <person name="Yu S."/>
            <person name="Huang Y."/>
        </authorList>
    </citation>
    <scope>NUCLEOTIDE SEQUENCE</scope>
    <source>
        <strain evidence="5">TN14-10</strain>
    </source>
</reference>
<dbReference type="InterPro" id="IPR000086">
    <property type="entry name" value="NUDIX_hydrolase_dom"/>
</dbReference>
<dbReference type="Gene3D" id="3.90.79.10">
    <property type="entry name" value="Nucleoside Triphosphate Pyrophosphohydrolase"/>
    <property type="match status" value="1"/>
</dbReference>
<keyword evidence="6" id="KW-1185">Reference proteome</keyword>
<evidence type="ECO:0000313" key="6">
    <source>
        <dbReference type="Proteomes" id="UP000664303"/>
    </source>
</evidence>
<dbReference type="PROSITE" id="PS00893">
    <property type="entry name" value="NUDIX_BOX"/>
    <property type="match status" value="1"/>
</dbReference>
<evidence type="ECO:0000313" key="5">
    <source>
        <dbReference type="EMBL" id="MBN7797516.1"/>
    </source>
</evidence>
<evidence type="ECO:0000256" key="1">
    <source>
        <dbReference type="ARBA" id="ARBA00001946"/>
    </source>
</evidence>
<comment type="caution">
    <text evidence="5">The sequence shown here is derived from an EMBL/GenBank/DDBJ whole genome shotgun (WGS) entry which is preliminary data.</text>
</comment>
<dbReference type="AlphaFoldDB" id="A0A939DGM8"/>
<comment type="cofactor">
    <cofactor evidence="1">
        <name>Mg(2+)</name>
        <dbReference type="ChEBI" id="CHEBI:18420"/>
    </cofactor>
</comment>
<name>A0A939DGM8_9GAMM</name>
<feature type="chain" id="PRO_5036944638" evidence="3">
    <location>
        <begin position="21"/>
        <end position="157"/>
    </location>
</feature>
<feature type="signal peptide" evidence="3">
    <location>
        <begin position="1"/>
        <end position="20"/>
    </location>
</feature>
<dbReference type="CDD" id="cd02883">
    <property type="entry name" value="NUDIX_Hydrolase"/>
    <property type="match status" value="1"/>
</dbReference>
<dbReference type="PROSITE" id="PS51462">
    <property type="entry name" value="NUDIX"/>
    <property type="match status" value="1"/>
</dbReference>
<dbReference type="GO" id="GO:0016787">
    <property type="term" value="F:hydrolase activity"/>
    <property type="evidence" value="ECO:0007669"/>
    <property type="project" value="UniProtKB-KW"/>
</dbReference>
<dbReference type="Pfam" id="PF00293">
    <property type="entry name" value="NUDIX"/>
    <property type="match status" value="1"/>
</dbReference>
<proteinExistence type="predicted"/>